<evidence type="ECO:0000256" key="1">
    <source>
        <dbReference type="SAM" id="MobiDB-lite"/>
    </source>
</evidence>
<name>A0A154P256_DUFNO</name>
<gene>
    <name evidence="2" type="ORF">WN55_07105</name>
</gene>
<evidence type="ECO:0000313" key="3">
    <source>
        <dbReference type="Proteomes" id="UP000076502"/>
    </source>
</evidence>
<keyword evidence="3" id="KW-1185">Reference proteome</keyword>
<feature type="region of interest" description="Disordered" evidence="1">
    <location>
        <begin position="1"/>
        <end position="26"/>
    </location>
</feature>
<dbReference type="AlphaFoldDB" id="A0A154P256"/>
<sequence length="88" mass="10304">MPATNNGLVTRERTSTRRATTLRDGSRESEEANAVMYWAYAGFFVLNCFCRLERPSSLNDPNTRWYGQVRPWYMVHTARSINCETQRH</sequence>
<reference evidence="2 3" key="1">
    <citation type="submission" date="2015-07" db="EMBL/GenBank/DDBJ databases">
        <title>The genome of Dufourea novaeangliae.</title>
        <authorList>
            <person name="Pan H."/>
            <person name="Kapheim K."/>
        </authorList>
    </citation>
    <scope>NUCLEOTIDE SEQUENCE [LARGE SCALE GENOMIC DNA]</scope>
    <source>
        <strain evidence="2">0120121106</strain>
        <tissue evidence="2">Whole body</tissue>
    </source>
</reference>
<dbReference type="Proteomes" id="UP000076502">
    <property type="component" value="Unassembled WGS sequence"/>
</dbReference>
<protein>
    <submittedName>
        <fullName evidence="2">Uncharacterized protein</fullName>
    </submittedName>
</protein>
<proteinExistence type="predicted"/>
<evidence type="ECO:0000313" key="2">
    <source>
        <dbReference type="EMBL" id="KZC06019.1"/>
    </source>
</evidence>
<organism evidence="2 3">
    <name type="scientific">Dufourea novaeangliae</name>
    <name type="common">Sweat bee</name>
    <dbReference type="NCBI Taxonomy" id="178035"/>
    <lineage>
        <taxon>Eukaryota</taxon>
        <taxon>Metazoa</taxon>
        <taxon>Ecdysozoa</taxon>
        <taxon>Arthropoda</taxon>
        <taxon>Hexapoda</taxon>
        <taxon>Insecta</taxon>
        <taxon>Pterygota</taxon>
        <taxon>Neoptera</taxon>
        <taxon>Endopterygota</taxon>
        <taxon>Hymenoptera</taxon>
        <taxon>Apocrita</taxon>
        <taxon>Aculeata</taxon>
        <taxon>Apoidea</taxon>
        <taxon>Anthophila</taxon>
        <taxon>Halictidae</taxon>
        <taxon>Rophitinae</taxon>
        <taxon>Dufourea</taxon>
    </lineage>
</organism>
<dbReference type="EMBL" id="KQ434804">
    <property type="protein sequence ID" value="KZC06019.1"/>
    <property type="molecule type" value="Genomic_DNA"/>
</dbReference>
<accession>A0A154P256</accession>